<name>A0A2X4WSS9_9NOCA</name>
<evidence type="ECO:0000313" key="8">
    <source>
        <dbReference type="Proteomes" id="UP000249091"/>
    </source>
</evidence>
<gene>
    <name evidence="7" type="primary">lhgO</name>
    <name evidence="7" type="ORF">NCTC10994_01368</name>
</gene>
<dbReference type="Gene3D" id="3.30.9.10">
    <property type="entry name" value="D-Amino Acid Oxidase, subunit A, domain 2"/>
    <property type="match status" value="1"/>
</dbReference>
<dbReference type="GO" id="GO:0047545">
    <property type="term" value="F:(S)-2-hydroxyglutarate dehydrogenase activity"/>
    <property type="evidence" value="ECO:0007669"/>
    <property type="project" value="TreeGrafter"/>
</dbReference>
<dbReference type="GO" id="GO:0003973">
    <property type="term" value="F:(S)-2-hydroxy-acid oxidase activity"/>
    <property type="evidence" value="ECO:0007669"/>
    <property type="project" value="UniProtKB-EC"/>
</dbReference>
<keyword evidence="3" id="KW-0274">FAD</keyword>
<dbReference type="KEGG" id="rcr:NCTC10994_01368"/>
<evidence type="ECO:0000256" key="5">
    <source>
        <dbReference type="ARBA" id="ARBA00037941"/>
    </source>
</evidence>
<proteinExistence type="inferred from homology"/>
<accession>A0A2X4WSS9</accession>
<dbReference type="AlphaFoldDB" id="A0A2X4WSS9"/>
<dbReference type="NCBIfam" id="NF008726">
    <property type="entry name" value="PRK11728.1"/>
    <property type="match status" value="1"/>
</dbReference>
<keyword evidence="8" id="KW-1185">Reference proteome</keyword>
<keyword evidence="2" id="KW-0285">Flavoprotein</keyword>
<feature type="domain" description="FAD dependent oxidoreductase" evidence="6">
    <location>
        <begin position="20"/>
        <end position="410"/>
    </location>
</feature>
<dbReference type="InterPro" id="IPR036188">
    <property type="entry name" value="FAD/NAD-bd_sf"/>
</dbReference>
<dbReference type="Gene3D" id="3.50.50.60">
    <property type="entry name" value="FAD/NAD(P)-binding domain"/>
    <property type="match status" value="1"/>
</dbReference>
<dbReference type="Proteomes" id="UP000249091">
    <property type="component" value="Chromosome 1"/>
</dbReference>
<dbReference type="Pfam" id="PF01266">
    <property type="entry name" value="DAO"/>
    <property type="match status" value="1"/>
</dbReference>
<dbReference type="EC" id="1.1.3.15" evidence="7"/>
<comment type="cofactor">
    <cofactor evidence="1">
        <name>FAD</name>
        <dbReference type="ChEBI" id="CHEBI:57692"/>
    </cofactor>
</comment>
<dbReference type="SUPFAM" id="SSF51905">
    <property type="entry name" value="FAD/NAD(P)-binding domain"/>
    <property type="match status" value="1"/>
</dbReference>
<dbReference type="PANTHER" id="PTHR43104">
    <property type="entry name" value="L-2-HYDROXYGLUTARATE DEHYDROGENASE, MITOCHONDRIAL"/>
    <property type="match status" value="1"/>
</dbReference>
<dbReference type="EMBL" id="LS483468">
    <property type="protein sequence ID" value="SQI30025.1"/>
    <property type="molecule type" value="Genomic_DNA"/>
</dbReference>
<evidence type="ECO:0000256" key="3">
    <source>
        <dbReference type="ARBA" id="ARBA00022827"/>
    </source>
</evidence>
<evidence type="ECO:0000256" key="4">
    <source>
        <dbReference type="ARBA" id="ARBA00023002"/>
    </source>
</evidence>
<dbReference type="PANTHER" id="PTHR43104:SF2">
    <property type="entry name" value="L-2-HYDROXYGLUTARATE DEHYDROGENASE, MITOCHONDRIAL"/>
    <property type="match status" value="1"/>
</dbReference>
<sequence>MDACSPGRVPKVSRMGTFRAAVVGGGIIGAATARRLALLDAHVTLFEKEPALAGHQTGHNSGVVHAGLYYPPGSLKARLCRRGVELLTDFVAEKNLPYDECGKLVVALDTAELGRLDAIEARATANGVPGLRRLDAEAIRSIEPHAVGIAALHSPRTAIIDYTAVTHALAEDVGAAGGVVRTSTTVTGLRARAEAVIVESATAAGSLDLESFDLVVTCAGLQSDRLARRAGDRADPRIVPFLGDYHLLKPEPSRKVRGLIYPVPDPRYPFLGVHLTPRIDGRIMVGPNAFLSPARELYTRWGWSWRDLREAVGFPGFWRFAAHNVPAATRELRTAVSTRRFAAEAAKYVPGLTARDLLPGPRGVRAQAMTADGSLEDDFVISGHGRIVHLRNAPSPGATSSLAIAEYLVDSALERLR</sequence>
<evidence type="ECO:0000256" key="1">
    <source>
        <dbReference type="ARBA" id="ARBA00001974"/>
    </source>
</evidence>
<keyword evidence="4 7" id="KW-0560">Oxidoreductase</keyword>
<protein>
    <submittedName>
        <fullName evidence="7">Hydroxyglutarate oxidase</fullName>
        <ecNumber evidence="7">1.1.3.15</ecNumber>
    </submittedName>
</protein>
<comment type="similarity">
    <text evidence="5">Belongs to the L2HGDH family.</text>
</comment>
<evidence type="ECO:0000259" key="6">
    <source>
        <dbReference type="Pfam" id="PF01266"/>
    </source>
</evidence>
<dbReference type="STRING" id="1219011.GCA_001895045_02028"/>
<evidence type="ECO:0000313" key="7">
    <source>
        <dbReference type="EMBL" id="SQI30025.1"/>
    </source>
</evidence>
<organism evidence="7 8">
    <name type="scientific">Rhodococcus coprophilus</name>
    <dbReference type="NCBI Taxonomy" id="38310"/>
    <lineage>
        <taxon>Bacteria</taxon>
        <taxon>Bacillati</taxon>
        <taxon>Actinomycetota</taxon>
        <taxon>Actinomycetes</taxon>
        <taxon>Mycobacteriales</taxon>
        <taxon>Nocardiaceae</taxon>
        <taxon>Rhodococcus</taxon>
    </lineage>
</organism>
<reference evidence="7 8" key="1">
    <citation type="submission" date="2018-06" db="EMBL/GenBank/DDBJ databases">
        <authorList>
            <consortium name="Pathogen Informatics"/>
            <person name="Doyle S."/>
        </authorList>
    </citation>
    <scope>NUCLEOTIDE SEQUENCE [LARGE SCALE GENOMIC DNA]</scope>
    <source>
        <strain evidence="7 8">NCTC10994</strain>
    </source>
</reference>
<evidence type="ECO:0000256" key="2">
    <source>
        <dbReference type="ARBA" id="ARBA00022630"/>
    </source>
</evidence>
<dbReference type="InterPro" id="IPR006076">
    <property type="entry name" value="FAD-dep_OxRdtase"/>
</dbReference>